<evidence type="ECO:0000256" key="8">
    <source>
        <dbReference type="ARBA" id="ARBA00022777"/>
    </source>
</evidence>
<dbReference type="GO" id="GO:0043531">
    <property type="term" value="F:ADP binding"/>
    <property type="evidence" value="ECO:0007669"/>
    <property type="project" value="TreeGrafter"/>
</dbReference>
<keyword evidence="8 11" id="KW-0418">Kinase</keyword>
<gene>
    <name evidence="12" type="ORF">A3C04_03550</name>
</gene>
<feature type="binding site" evidence="10">
    <location>
        <position position="292"/>
    </location>
    <ligand>
        <name>ATP</name>
        <dbReference type="ChEBI" id="CHEBI:30616"/>
    </ligand>
</feature>
<evidence type="ECO:0000256" key="3">
    <source>
        <dbReference type="ARBA" id="ARBA00008982"/>
    </source>
</evidence>
<dbReference type="GO" id="GO:0005524">
    <property type="term" value="F:ATP binding"/>
    <property type="evidence" value="ECO:0007669"/>
    <property type="project" value="UniProtKB-KW"/>
</dbReference>
<dbReference type="InterPro" id="IPR036043">
    <property type="entry name" value="Phosphoglycerate_kinase_sf"/>
</dbReference>
<dbReference type="AlphaFoldDB" id="A0A1G2R153"/>
<dbReference type="GO" id="GO:0004618">
    <property type="term" value="F:phosphoglycerate kinase activity"/>
    <property type="evidence" value="ECO:0007669"/>
    <property type="project" value="UniProtKB-EC"/>
</dbReference>
<dbReference type="PIRSF" id="PIRSF000724">
    <property type="entry name" value="Pgk"/>
    <property type="match status" value="1"/>
</dbReference>
<dbReference type="Proteomes" id="UP000178092">
    <property type="component" value="Unassembled WGS sequence"/>
</dbReference>
<feature type="binding site" evidence="10">
    <location>
        <position position="209"/>
    </location>
    <ligand>
        <name>ATP</name>
        <dbReference type="ChEBI" id="CHEBI:30616"/>
    </ligand>
</feature>
<dbReference type="Gene3D" id="3.40.50.1260">
    <property type="entry name" value="Phosphoglycerate kinase, N-terminal domain"/>
    <property type="match status" value="3"/>
</dbReference>
<comment type="caution">
    <text evidence="12">The sequence shown here is derived from an EMBL/GenBank/DDBJ whole genome shotgun (WGS) entry which is preliminary data.</text>
</comment>
<organism evidence="12 13">
    <name type="scientific">Candidatus Wildermuthbacteria bacterium RIFCSPHIGHO2_02_FULL_45_25</name>
    <dbReference type="NCBI Taxonomy" id="1802450"/>
    <lineage>
        <taxon>Bacteria</taxon>
        <taxon>Candidatus Wildermuthiibacteriota</taxon>
    </lineage>
</organism>
<dbReference type="EMBL" id="MHTV01000029">
    <property type="protein sequence ID" value="OHA66586.1"/>
    <property type="molecule type" value="Genomic_DNA"/>
</dbReference>
<evidence type="ECO:0000256" key="7">
    <source>
        <dbReference type="ARBA" id="ARBA00022741"/>
    </source>
</evidence>
<dbReference type="SUPFAM" id="SSF53748">
    <property type="entry name" value="Phosphoglycerate kinase"/>
    <property type="match status" value="1"/>
</dbReference>
<evidence type="ECO:0000256" key="5">
    <source>
        <dbReference type="ARBA" id="ARBA00016471"/>
    </source>
</evidence>
<dbReference type="GO" id="GO:0006096">
    <property type="term" value="P:glycolytic process"/>
    <property type="evidence" value="ECO:0007669"/>
    <property type="project" value="InterPro"/>
</dbReference>
<dbReference type="GO" id="GO:0005829">
    <property type="term" value="C:cytosol"/>
    <property type="evidence" value="ECO:0007669"/>
    <property type="project" value="TreeGrafter"/>
</dbReference>
<evidence type="ECO:0000313" key="13">
    <source>
        <dbReference type="Proteomes" id="UP000178092"/>
    </source>
</evidence>
<name>A0A1G2R153_9BACT</name>
<sequence>MKSIQDIELKGKRVLIRCALNVPLDEKGNIADDFRLKESLATLTYAAEQGAKCVLLGHLGRPDPLFEFGNHPAVPPLWSLRKVAEHLSVLLGRKILFFEQPIGREVRDQISLLKEGEIAMLENMRFYKGEEANDENFAKELANLGDIYVNDAFDVNHRAHASVSGVVKFVPVAVAGIQLKKEVDALNRILENPKRKMVVIVGGSKIETKAGFLGAVCKLADTVLMGNLVSKEVEEKPFLVPAEYRDRLVAAIDGYPGESQSFDIGPRTRELFKSHIQGARTIFWSGPLGKVEEEAYRQGSLEIANAIGESGAFSVAGGGDLAGFLERAGLKNKFSHISIGGSALLAYIAGEKLPGIEALGN</sequence>
<evidence type="ECO:0000256" key="9">
    <source>
        <dbReference type="ARBA" id="ARBA00022840"/>
    </source>
</evidence>
<dbReference type="InterPro" id="IPR015824">
    <property type="entry name" value="Phosphoglycerate_kinase_N"/>
</dbReference>
<comment type="pathway">
    <text evidence="2">Carbohydrate degradation; glycolysis; pyruvate from D-glyceraldehyde 3-phosphate: step 2/5.</text>
</comment>
<dbReference type="EC" id="2.7.2.3" evidence="4 11"/>
<evidence type="ECO:0000256" key="10">
    <source>
        <dbReference type="PIRSR" id="PIRSR000724-2"/>
    </source>
</evidence>
<dbReference type="PANTHER" id="PTHR11406:SF23">
    <property type="entry name" value="PHOSPHOGLYCERATE KINASE 1, CHLOROPLASTIC-RELATED"/>
    <property type="match status" value="1"/>
</dbReference>
<keyword evidence="9 10" id="KW-0067">ATP-binding</keyword>
<keyword evidence="7" id="KW-0547">Nucleotide-binding</keyword>
<evidence type="ECO:0000256" key="11">
    <source>
        <dbReference type="RuleBase" id="RU000532"/>
    </source>
</evidence>
<comment type="catalytic activity">
    <reaction evidence="1 11">
        <text>(2R)-3-phosphoglycerate + ATP = (2R)-3-phospho-glyceroyl phosphate + ADP</text>
        <dbReference type="Rhea" id="RHEA:14801"/>
        <dbReference type="ChEBI" id="CHEBI:30616"/>
        <dbReference type="ChEBI" id="CHEBI:57604"/>
        <dbReference type="ChEBI" id="CHEBI:58272"/>
        <dbReference type="ChEBI" id="CHEBI:456216"/>
        <dbReference type="EC" id="2.7.2.3"/>
    </reaction>
</comment>
<accession>A0A1G2R153</accession>
<comment type="similarity">
    <text evidence="3 11">Belongs to the phosphoglycerate kinase family.</text>
</comment>
<keyword evidence="6 11" id="KW-0808">Transferase</keyword>
<evidence type="ECO:0000256" key="4">
    <source>
        <dbReference type="ARBA" id="ARBA00013061"/>
    </source>
</evidence>
<dbReference type="Pfam" id="PF00162">
    <property type="entry name" value="PGK"/>
    <property type="match status" value="2"/>
</dbReference>
<evidence type="ECO:0000256" key="6">
    <source>
        <dbReference type="ARBA" id="ARBA00022679"/>
    </source>
</evidence>
<reference evidence="12 13" key="1">
    <citation type="journal article" date="2016" name="Nat. Commun.">
        <title>Thousands of microbial genomes shed light on interconnected biogeochemical processes in an aquifer system.</title>
        <authorList>
            <person name="Anantharaman K."/>
            <person name="Brown C.T."/>
            <person name="Hug L.A."/>
            <person name="Sharon I."/>
            <person name="Castelle C.J."/>
            <person name="Probst A.J."/>
            <person name="Thomas B.C."/>
            <person name="Singh A."/>
            <person name="Wilkins M.J."/>
            <person name="Karaoz U."/>
            <person name="Brodie E.L."/>
            <person name="Williams K.H."/>
            <person name="Hubbard S.S."/>
            <person name="Banfield J.F."/>
        </authorList>
    </citation>
    <scope>NUCLEOTIDE SEQUENCE [LARGE SCALE GENOMIC DNA]</scope>
</reference>
<protein>
    <recommendedName>
        <fullName evidence="5 11">Phosphoglycerate kinase</fullName>
        <ecNumber evidence="4 11">2.7.2.3</ecNumber>
    </recommendedName>
</protein>
<evidence type="ECO:0000313" key="12">
    <source>
        <dbReference type="EMBL" id="OHA66586.1"/>
    </source>
</evidence>
<dbReference type="PANTHER" id="PTHR11406">
    <property type="entry name" value="PHOSPHOGLYCERATE KINASE"/>
    <property type="match status" value="1"/>
</dbReference>
<proteinExistence type="inferred from homology"/>
<dbReference type="FunFam" id="3.40.50.1260:FF:000006">
    <property type="entry name" value="Phosphoglycerate kinase"/>
    <property type="match status" value="1"/>
</dbReference>
<dbReference type="InterPro" id="IPR001576">
    <property type="entry name" value="Phosphoglycerate_kinase"/>
</dbReference>
<dbReference type="PRINTS" id="PR00477">
    <property type="entry name" value="PHGLYCKINASE"/>
</dbReference>
<dbReference type="GO" id="GO:0006094">
    <property type="term" value="P:gluconeogenesis"/>
    <property type="evidence" value="ECO:0007669"/>
    <property type="project" value="TreeGrafter"/>
</dbReference>
<evidence type="ECO:0000256" key="1">
    <source>
        <dbReference type="ARBA" id="ARBA00000642"/>
    </source>
</evidence>
<evidence type="ECO:0000256" key="2">
    <source>
        <dbReference type="ARBA" id="ARBA00004838"/>
    </source>
</evidence>